<keyword evidence="1" id="KW-0812">Transmembrane</keyword>
<dbReference type="AlphaFoldDB" id="A0A227KPH7"/>
<comment type="caution">
    <text evidence="2">The sequence shown here is derived from an EMBL/GenBank/DDBJ whole genome shotgun (WGS) entry which is preliminary data.</text>
</comment>
<dbReference type="RefSeq" id="WP_066593516.1">
    <property type="nucleotide sequence ID" value="NZ_CAMTQL010000067.1"/>
</dbReference>
<feature type="transmembrane region" description="Helical" evidence="1">
    <location>
        <begin position="6"/>
        <end position="29"/>
    </location>
</feature>
<accession>A0A227KPH7</accession>
<keyword evidence="1" id="KW-0472">Membrane</keyword>
<feature type="transmembrane region" description="Helical" evidence="1">
    <location>
        <begin position="277"/>
        <end position="300"/>
    </location>
</feature>
<dbReference type="CDD" id="cd18773">
    <property type="entry name" value="PDC1_HK_sensor"/>
    <property type="match status" value="1"/>
</dbReference>
<organism evidence="2 3">
    <name type="scientific">Turicimonas muris</name>
    <dbReference type="NCBI Taxonomy" id="1796652"/>
    <lineage>
        <taxon>Bacteria</taxon>
        <taxon>Pseudomonadati</taxon>
        <taxon>Pseudomonadota</taxon>
        <taxon>Betaproteobacteria</taxon>
        <taxon>Burkholderiales</taxon>
        <taxon>Sutterellaceae</taxon>
        <taxon>Turicimonas</taxon>
    </lineage>
</organism>
<evidence type="ECO:0000256" key="1">
    <source>
        <dbReference type="SAM" id="Phobius"/>
    </source>
</evidence>
<protein>
    <recommendedName>
        <fullName evidence="4">Cache domain-containing protein</fullName>
    </recommendedName>
</protein>
<dbReference type="Gene3D" id="3.30.450.20">
    <property type="entry name" value="PAS domain"/>
    <property type="match status" value="1"/>
</dbReference>
<gene>
    <name evidence="2" type="ORF">ADH67_07000</name>
</gene>
<dbReference type="Proteomes" id="UP000214610">
    <property type="component" value="Unassembled WGS sequence"/>
</dbReference>
<reference evidence="3" key="1">
    <citation type="submission" date="2017-05" db="EMBL/GenBank/DDBJ databases">
        <title>Improved OligoMM genomes.</title>
        <authorList>
            <person name="Garzetti D."/>
        </authorList>
    </citation>
    <scope>NUCLEOTIDE SEQUENCE [LARGE SCALE GENOMIC DNA]</scope>
    <source>
        <strain evidence="3">YL45</strain>
    </source>
</reference>
<proteinExistence type="predicted"/>
<evidence type="ECO:0000313" key="3">
    <source>
        <dbReference type="Proteomes" id="UP000214610"/>
    </source>
</evidence>
<evidence type="ECO:0008006" key="4">
    <source>
        <dbReference type="Google" id="ProtNLM"/>
    </source>
</evidence>
<sequence>MSFRQYLYAIFFACVSIPLLALGIQQFFFAKETLENRELVSKLSAELVGREIQSRLEIARTVVESAANKLAADGVKDPELLNSYLKDLVVKVPYILNIHYDNTKGRSIAFYPKINKEGLSNISVDHTTRDHWKKIQSFNTPVVSDVVKAVGAADVPIVNVIIPARNKKGKLVGYAVCALNLNRLVDNATSRIAPGEFSIWVFDSKGVPVFTTDLVATLTPYLKPQEISRVLKTGGEWVTIERGNAADLSGYLLPLPDQNWAVGIFRKVPDKETEHGVLVWTNILFFLLVCLLTLIVGSTVNQVLVSKFKKLMNSVFDSKYPWGKMDYIESPEEFGHLQKLINKLSNQVRPNKPEANDINFAVEREFHRRISDFSERGVILNKVFDDFLTGLVLVDKNGEIRFANKISRRLMPMAQPGSDFLCCLDQCFSSDVPPNEWLERLRTQLTFIATGEKYELRMYSIKDSGVVDKVYVLVREE</sequence>
<dbReference type="EMBL" id="NHMP01000003">
    <property type="protein sequence ID" value="OXE49864.1"/>
    <property type="molecule type" value="Genomic_DNA"/>
</dbReference>
<keyword evidence="1" id="KW-1133">Transmembrane helix</keyword>
<evidence type="ECO:0000313" key="2">
    <source>
        <dbReference type="EMBL" id="OXE49864.1"/>
    </source>
</evidence>
<name>A0A227KPH7_9BURK</name>
<dbReference type="GeneID" id="78361770"/>
<keyword evidence="3" id="KW-1185">Reference proteome</keyword>